<accession>A0A6S6TIC6</accession>
<reference evidence="1" key="1">
    <citation type="submission" date="2020-01" db="EMBL/GenBank/DDBJ databases">
        <authorList>
            <person name="Meier V. D."/>
            <person name="Meier V D."/>
        </authorList>
    </citation>
    <scope>NUCLEOTIDE SEQUENCE</scope>
    <source>
        <strain evidence="1">HLG_WM_MAG_09</strain>
    </source>
</reference>
<sequence length="103" mass="11839">MPLDQRYVVAAFDEQGERLAFISPSFEWVNSARQATIFQSQMDANYFIKKNNLCENTHPEVKKLPNCNHVRSAYVRVEIKIDSPEYDHEDPNKGIVFSFSGIG</sequence>
<proteinExistence type="predicted"/>
<organism evidence="1">
    <name type="scientific">uncultured Thiotrichaceae bacterium</name>
    <dbReference type="NCBI Taxonomy" id="298394"/>
    <lineage>
        <taxon>Bacteria</taxon>
        <taxon>Pseudomonadati</taxon>
        <taxon>Pseudomonadota</taxon>
        <taxon>Gammaproteobacteria</taxon>
        <taxon>Thiotrichales</taxon>
        <taxon>Thiotrichaceae</taxon>
        <taxon>environmental samples</taxon>
    </lineage>
</organism>
<protein>
    <submittedName>
        <fullName evidence="1">Uncharacterized protein</fullName>
    </submittedName>
</protein>
<dbReference type="AlphaFoldDB" id="A0A6S6TIC6"/>
<dbReference type="EMBL" id="CACVAT010000257">
    <property type="protein sequence ID" value="CAA6816218.1"/>
    <property type="molecule type" value="Genomic_DNA"/>
</dbReference>
<evidence type="ECO:0000313" key="1">
    <source>
        <dbReference type="EMBL" id="CAA6816218.1"/>
    </source>
</evidence>
<name>A0A6S6TIC6_9GAMM</name>
<gene>
    <name evidence="1" type="ORF">HELGO_WM14130</name>
</gene>